<feature type="compositionally biased region" description="Low complexity" evidence="1">
    <location>
        <begin position="15"/>
        <end position="29"/>
    </location>
</feature>
<organism evidence="2 3">
    <name type="scientific">Tilletia walkeri</name>
    <dbReference type="NCBI Taxonomy" id="117179"/>
    <lineage>
        <taxon>Eukaryota</taxon>
        <taxon>Fungi</taxon>
        <taxon>Dikarya</taxon>
        <taxon>Basidiomycota</taxon>
        <taxon>Ustilaginomycotina</taxon>
        <taxon>Exobasidiomycetes</taxon>
        <taxon>Tilletiales</taxon>
        <taxon>Tilletiaceae</taxon>
        <taxon>Tilletia</taxon>
    </lineage>
</organism>
<dbReference type="EMBL" id="LWDG02000957">
    <property type="protein sequence ID" value="KAE8261594.1"/>
    <property type="molecule type" value="Genomic_DNA"/>
</dbReference>
<proteinExistence type="predicted"/>
<name>A0A8X7N2U3_9BASI</name>
<keyword evidence="3" id="KW-1185">Reference proteome</keyword>
<feature type="compositionally biased region" description="Polar residues" evidence="1">
    <location>
        <begin position="1"/>
        <end position="14"/>
    </location>
</feature>
<evidence type="ECO:0000313" key="2">
    <source>
        <dbReference type="EMBL" id="KAE8261594.1"/>
    </source>
</evidence>
<reference evidence="2" key="1">
    <citation type="submission" date="2016-04" db="EMBL/GenBank/DDBJ databases">
        <authorList>
            <person name="Nguyen H.D."/>
            <person name="Samba Siva P."/>
            <person name="Cullis J."/>
            <person name="Levesque C.A."/>
            <person name="Hambleton S."/>
        </authorList>
    </citation>
    <scope>NUCLEOTIDE SEQUENCE</scope>
    <source>
        <strain evidence="2">DAOMC 236422</strain>
    </source>
</reference>
<feature type="region of interest" description="Disordered" evidence="1">
    <location>
        <begin position="1"/>
        <end position="29"/>
    </location>
</feature>
<comment type="caution">
    <text evidence="2">The sequence shown here is derived from an EMBL/GenBank/DDBJ whole genome shotgun (WGS) entry which is preliminary data.</text>
</comment>
<evidence type="ECO:0000256" key="1">
    <source>
        <dbReference type="SAM" id="MobiDB-lite"/>
    </source>
</evidence>
<dbReference type="Proteomes" id="UP000078113">
    <property type="component" value="Unassembled WGS sequence"/>
</dbReference>
<dbReference type="AlphaFoldDB" id="A0A8X7N2U3"/>
<sequence>MVENSDSSEASTGLSNNNSAPKPSSSACSCTEHKELASQLLEATERAKVELSHVILSLSHVASIMKNSDKPSNAEQELGKLLQEYGEELQLLKARLDRIEKQSVPATISGGSTTPSLDAITRSVKQQDDLTSSTEMAAKTCADQRSDLGITTTSTTTVVQPAEERPRQVLAWDGFKEIPTLSYLWGSGYDRYEDWKKAVIAAAASHPLGVAHLFGAEHDVDKGGSTRTSRYDEDLDRDLALMIYGSISEDLRRATLDQFTQVGLWKASRFYVAIRKHAGR</sequence>
<gene>
    <name evidence="2" type="ORF">A4X09_0g7640</name>
</gene>
<reference evidence="2" key="2">
    <citation type="journal article" date="2019" name="IMA Fungus">
        <title>Genome sequencing and comparison of five Tilletia species to identify candidate genes for the detection of regulated species infecting wheat.</title>
        <authorList>
            <person name="Nguyen H.D.T."/>
            <person name="Sultana T."/>
            <person name="Kesanakurti P."/>
            <person name="Hambleton S."/>
        </authorList>
    </citation>
    <scope>NUCLEOTIDE SEQUENCE</scope>
    <source>
        <strain evidence="2">DAOMC 236422</strain>
    </source>
</reference>
<accession>A0A8X7N2U3</accession>
<protein>
    <submittedName>
        <fullName evidence="2">Uncharacterized protein</fullName>
    </submittedName>
</protein>
<evidence type="ECO:0000313" key="3">
    <source>
        <dbReference type="Proteomes" id="UP000078113"/>
    </source>
</evidence>